<dbReference type="Gene3D" id="1.25.40.560">
    <property type="match status" value="1"/>
</dbReference>
<evidence type="ECO:0000256" key="11">
    <source>
        <dbReference type="ARBA" id="ARBA00022807"/>
    </source>
</evidence>
<dbReference type="GO" id="GO:0016055">
    <property type="term" value="P:Wnt signaling pathway"/>
    <property type="evidence" value="ECO:0007669"/>
    <property type="project" value="UniProtKB-KW"/>
</dbReference>
<accession>A0AAD9K0I0</accession>
<feature type="domain" description="RanBP2-type" evidence="15">
    <location>
        <begin position="7"/>
        <end position="37"/>
    </location>
</feature>
<feature type="region of interest" description="Disordered" evidence="14">
    <location>
        <begin position="224"/>
        <end position="292"/>
    </location>
</feature>
<dbReference type="InterPro" id="IPR003323">
    <property type="entry name" value="OTU_dom"/>
</dbReference>
<dbReference type="Proteomes" id="UP001208570">
    <property type="component" value="Unassembled WGS sequence"/>
</dbReference>
<dbReference type="Pfam" id="PF00641">
    <property type="entry name" value="Zn_ribbon_RanBP"/>
    <property type="match status" value="1"/>
</dbReference>
<feature type="region of interest" description="Disordered" evidence="14">
    <location>
        <begin position="772"/>
        <end position="800"/>
    </location>
</feature>
<keyword evidence="7" id="KW-0677">Repeat</keyword>
<keyword evidence="5" id="KW-0879">Wnt signaling pathway</keyword>
<evidence type="ECO:0000256" key="6">
    <source>
        <dbReference type="ARBA" id="ARBA00022723"/>
    </source>
</evidence>
<feature type="compositionally biased region" description="Polar residues" evidence="14">
    <location>
        <begin position="151"/>
        <end position="161"/>
    </location>
</feature>
<feature type="region of interest" description="Disordered" evidence="14">
    <location>
        <begin position="145"/>
        <end position="165"/>
    </location>
</feature>
<dbReference type="GO" id="GO:0005634">
    <property type="term" value="C:nucleus"/>
    <property type="evidence" value="ECO:0007669"/>
    <property type="project" value="TreeGrafter"/>
</dbReference>
<dbReference type="PROSITE" id="PS50199">
    <property type="entry name" value="ZF_RANBP2_2"/>
    <property type="match status" value="3"/>
</dbReference>
<evidence type="ECO:0000256" key="8">
    <source>
        <dbReference type="ARBA" id="ARBA00022771"/>
    </source>
</evidence>
<dbReference type="GO" id="GO:0007010">
    <property type="term" value="P:cytoskeleton organization"/>
    <property type="evidence" value="ECO:0007669"/>
    <property type="project" value="TreeGrafter"/>
</dbReference>
<dbReference type="GO" id="GO:0005737">
    <property type="term" value="C:cytoplasm"/>
    <property type="evidence" value="ECO:0007669"/>
    <property type="project" value="TreeGrafter"/>
</dbReference>
<dbReference type="SMART" id="SM00547">
    <property type="entry name" value="ZnF_RBZ"/>
    <property type="match status" value="3"/>
</dbReference>
<dbReference type="InterPro" id="IPR041294">
    <property type="entry name" value="AnkUBD"/>
</dbReference>
<comment type="catalytic activity">
    <reaction evidence="1">
        <text>Thiol-dependent hydrolysis of ester, thioester, amide, peptide and isopeptide bonds formed by the C-terminal Gly of ubiquitin (a 76-residue protein attached to proteins as an intracellular targeting signal).</text>
        <dbReference type="EC" id="3.4.19.12"/>
    </reaction>
</comment>
<evidence type="ECO:0000256" key="7">
    <source>
        <dbReference type="ARBA" id="ARBA00022737"/>
    </source>
</evidence>
<evidence type="ECO:0000256" key="9">
    <source>
        <dbReference type="ARBA" id="ARBA00022786"/>
    </source>
</evidence>
<dbReference type="EC" id="3.4.19.12" evidence="3"/>
<keyword evidence="18" id="KW-1185">Reference proteome</keyword>
<dbReference type="Gene3D" id="2.30.30.380">
    <property type="entry name" value="Zn-finger domain of Sec23/24"/>
    <property type="match status" value="1"/>
</dbReference>
<organism evidence="17 18">
    <name type="scientific">Paralvinella palmiformis</name>
    <dbReference type="NCBI Taxonomy" id="53620"/>
    <lineage>
        <taxon>Eukaryota</taxon>
        <taxon>Metazoa</taxon>
        <taxon>Spiralia</taxon>
        <taxon>Lophotrochozoa</taxon>
        <taxon>Annelida</taxon>
        <taxon>Polychaeta</taxon>
        <taxon>Sedentaria</taxon>
        <taxon>Canalipalpata</taxon>
        <taxon>Terebellida</taxon>
        <taxon>Terebelliformia</taxon>
        <taxon>Alvinellidae</taxon>
        <taxon>Paralvinella</taxon>
    </lineage>
</organism>
<evidence type="ECO:0000256" key="5">
    <source>
        <dbReference type="ARBA" id="ARBA00022687"/>
    </source>
</evidence>
<dbReference type="InterPro" id="IPR049768">
    <property type="entry name" value="ZRANB1_OTU"/>
</dbReference>
<evidence type="ECO:0000259" key="16">
    <source>
        <dbReference type="PROSITE" id="PS50802"/>
    </source>
</evidence>
<dbReference type="AlphaFoldDB" id="A0AAD9K0I0"/>
<protein>
    <recommendedName>
        <fullName evidence="3">ubiquitinyl hydrolase 1</fullName>
        <ecNumber evidence="3">3.4.19.12</ecNumber>
    </recommendedName>
</protein>
<dbReference type="SUPFAM" id="SSF90209">
    <property type="entry name" value="Ran binding protein zinc finger-like"/>
    <property type="match status" value="2"/>
</dbReference>
<gene>
    <name evidence="17" type="ORF">LSH36_91g08011</name>
</gene>
<feature type="domain" description="RanBP2-type" evidence="15">
    <location>
        <begin position="86"/>
        <end position="115"/>
    </location>
</feature>
<evidence type="ECO:0000256" key="1">
    <source>
        <dbReference type="ARBA" id="ARBA00000707"/>
    </source>
</evidence>
<name>A0AAD9K0I0_9ANNE</name>
<dbReference type="GO" id="GO:0070530">
    <property type="term" value="F:K63-linked polyubiquitin modification-dependent protein binding"/>
    <property type="evidence" value="ECO:0007669"/>
    <property type="project" value="TreeGrafter"/>
</dbReference>
<dbReference type="Pfam" id="PF18418">
    <property type="entry name" value="AnkUBD"/>
    <property type="match status" value="1"/>
</dbReference>
<reference evidence="17" key="1">
    <citation type="journal article" date="2023" name="Mol. Biol. Evol.">
        <title>Third-Generation Sequencing Reveals the Adaptive Role of the Epigenome in Three Deep-Sea Polychaetes.</title>
        <authorList>
            <person name="Perez M."/>
            <person name="Aroh O."/>
            <person name="Sun Y."/>
            <person name="Lan Y."/>
            <person name="Juniper S.K."/>
            <person name="Young C.R."/>
            <person name="Angers B."/>
            <person name="Qian P.Y."/>
        </authorList>
    </citation>
    <scope>NUCLEOTIDE SEQUENCE</scope>
    <source>
        <strain evidence="17">P08H-3</strain>
    </source>
</reference>
<evidence type="ECO:0000256" key="14">
    <source>
        <dbReference type="SAM" id="MobiDB-lite"/>
    </source>
</evidence>
<evidence type="ECO:0000259" key="15">
    <source>
        <dbReference type="PROSITE" id="PS50199"/>
    </source>
</evidence>
<keyword evidence="8 13" id="KW-0863">Zinc-finger</keyword>
<dbReference type="PROSITE" id="PS50802">
    <property type="entry name" value="OTU"/>
    <property type="match status" value="1"/>
</dbReference>
<proteinExistence type="inferred from homology"/>
<dbReference type="PANTHER" id="PTHR13367:SF28">
    <property type="entry name" value="UBIQUITIN THIOESTERASE ZRANB1"/>
    <property type="match status" value="1"/>
</dbReference>
<dbReference type="GO" id="GO:0008270">
    <property type="term" value="F:zinc ion binding"/>
    <property type="evidence" value="ECO:0007669"/>
    <property type="project" value="UniProtKB-KW"/>
</dbReference>
<keyword evidence="4" id="KW-0645">Protease</keyword>
<dbReference type="GO" id="GO:1990168">
    <property type="term" value="P:protein K33-linked deubiquitination"/>
    <property type="evidence" value="ECO:0007669"/>
    <property type="project" value="TreeGrafter"/>
</dbReference>
<evidence type="ECO:0000256" key="13">
    <source>
        <dbReference type="PROSITE-ProRule" id="PRU00322"/>
    </source>
</evidence>
<dbReference type="PROSITE" id="PS01358">
    <property type="entry name" value="ZF_RANBP2_1"/>
    <property type="match status" value="3"/>
</dbReference>
<keyword evidence="9" id="KW-0833">Ubl conjugation pathway</keyword>
<dbReference type="GO" id="GO:0030177">
    <property type="term" value="P:positive regulation of Wnt signaling pathway"/>
    <property type="evidence" value="ECO:0007669"/>
    <property type="project" value="TreeGrafter"/>
</dbReference>
<dbReference type="GO" id="GO:0004843">
    <property type="term" value="F:cysteine-type deubiquitinase activity"/>
    <property type="evidence" value="ECO:0007669"/>
    <property type="project" value="UniProtKB-EC"/>
</dbReference>
<comment type="caution">
    <text evidence="17">The sequence shown here is derived from an EMBL/GenBank/DDBJ whole genome shotgun (WGS) entry which is preliminary data.</text>
</comment>
<feature type="compositionally biased region" description="Low complexity" evidence="14">
    <location>
        <begin position="261"/>
        <end position="273"/>
    </location>
</feature>
<dbReference type="GO" id="GO:0035523">
    <property type="term" value="P:protein K29-linked deubiquitination"/>
    <property type="evidence" value="ECO:0007669"/>
    <property type="project" value="TreeGrafter"/>
</dbReference>
<dbReference type="InterPro" id="IPR036443">
    <property type="entry name" value="Znf_RanBP2_sf"/>
</dbReference>
<evidence type="ECO:0000256" key="10">
    <source>
        <dbReference type="ARBA" id="ARBA00022801"/>
    </source>
</evidence>
<dbReference type="PANTHER" id="PTHR13367">
    <property type="entry name" value="UBIQUITIN THIOESTERASE"/>
    <property type="match status" value="1"/>
</dbReference>
<comment type="similarity">
    <text evidence="2">Belongs to the peptidase C64 family.</text>
</comment>
<feature type="domain" description="RanBP2-type" evidence="15">
    <location>
        <begin position="180"/>
        <end position="210"/>
    </location>
</feature>
<keyword evidence="10" id="KW-0378">Hydrolase</keyword>
<evidence type="ECO:0000256" key="4">
    <source>
        <dbReference type="ARBA" id="ARBA00022670"/>
    </source>
</evidence>
<dbReference type="InterPro" id="IPR001876">
    <property type="entry name" value="Znf_RanBP2"/>
</dbReference>
<evidence type="ECO:0000256" key="3">
    <source>
        <dbReference type="ARBA" id="ARBA00012759"/>
    </source>
</evidence>
<evidence type="ECO:0000313" key="18">
    <source>
        <dbReference type="Proteomes" id="UP001208570"/>
    </source>
</evidence>
<dbReference type="GO" id="GO:0016477">
    <property type="term" value="P:cell migration"/>
    <property type="evidence" value="ECO:0007669"/>
    <property type="project" value="TreeGrafter"/>
</dbReference>
<dbReference type="InterPro" id="IPR051346">
    <property type="entry name" value="OTU_Deubiquitinase"/>
</dbReference>
<keyword evidence="11" id="KW-0788">Thiol protease</keyword>
<evidence type="ECO:0000313" key="17">
    <source>
        <dbReference type="EMBL" id="KAK2162828.1"/>
    </source>
</evidence>
<dbReference type="EMBL" id="JAODUP010000091">
    <property type="protein sequence ID" value="KAK2162828.1"/>
    <property type="molecule type" value="Genomic_DNA"/>
</dbReference>
<keyword evidence="6" id="KW-0479">Metal-binding</keyword>
<dbReference type="CDD" id="cd22767">
    <property type="entry name" value="OTU_ZRANB1"/>
    <property type="match status" value="1"/>
</dbReference>
<dbReference type="Gene3D" id="4.10.1060.10">
    <property type="entry name" value="Zinc finger, RanBP2-type"/>
    <property type="match status" value="2"/>
</dbReference>
<evidence type="ECO:0000256" key="12">
    <source>
        <dbReference type="ARBA" id="ARBA00022833"/>
    </source>
</evidence>
<feature type="compositionally biased region" description="Low complexity" evidence="14">
    <location>
        <begin position="224"/>
        <end position="245"/>
    </location>
</feature>
<feature type="compositionally biased region" description="Low complexity" evidence="14">
    <location>
        <begin position="280"/>
        <end position="292"/>
    </location>
</feature>
<dbReference type="GO" id="GO:0071947">
    <property type="term" value="P:protein deubiquitination involved in ubiquitin-dependent protein catabolic process"/>
    <property type="evidence" value="ECO:0007669"/>
    <property type="project" value="TreeGrafter"/>
</dbReference>
<keyword evidence="12" id="KW-0862">Zinc</keyword>
<dbReference type="Pfam" id="PF02338">
    <property type="entry name" value="OTU"/>
    <property type="match status" value="1"/>
</dbReference>
<evidence type="ECO:0000256" key="2">
    <source>
        <dbReference type="ARBA" id="ARBA00005865"/>
    </source>
</evidence>
<sequence>MSDLRQTLGPKWVCEYCTYENWAASKKCALCRGPRQLQFIDEEVPSVEQDIYKIAPLVSGSNKAPSISNMSPISGLCVTQNQNLDPKNKWACQACTYLNWPKAVRCTQCFTPRLKVVPVITSSASQPLSININITETAPVSGTAHPIPASFKNSPKTSPNSPEAAKALNNDINRAVAINRAAIKWSCRACTYENWPKTVKCVLCGTPKGSTYVDISTYNSSIISSSLPSSPSSPASLSSVASKPVTGVMNRGGSPCTSDATPLSPSSRPNSSTTRKKNKSPLSSPHSPSSRSLENMDIVGAMASPSANQECIDKKIHIHEGSSKTNADGAKVQTLHSRMRDLDWLWLNACQGVVEGDGHAVEAYLTAGGDPARQLSADECDRLGRPRVFEMNYTLVHLAIRFQREDMLAALLTATDVVAKAKKRVPSHVAPDIATDILREISMSLRQKKGDFPCYFLSEIATFALPADIEDLPNPVKKQLFDEILDHGVQKELEDEEPVVNWSCEITERLGSRLYALWNRTAGDCLLDSVLQVTWGIMDRDNTLRRALADSLSEGAHMFYPRWKDTEAMQAQELNFSLDESQWRQDWASLLNLASEPGSSLEQIHIFALAHILRRPVIVYGIKYVKTFRGENIGLARFQGVYLPLLWEQSFCWRTPIALGYTRGHFSALVAMEIDTCDNVGAGAHLDNNDDAQIAYLPLMDYEGKLLPLHFLSRSELGHEENLLKNWMDVCVTSGGLLVAQQRLTKPSGLVRHMVNEWLDHYRRLAHVIQSTTSRGPHGTTAPPGVNAVTLSSEDETDDE</sequence>
<feature type="domain" description="OTU" evidence="16">
    <location>
        <begin position="514"/>
        <end position="672"/>
    </location>
</feature>